<gene>
    <name evidence="1" type="ORF">ACFOOQ_08015</name>
</gene>
<comment type="caution">
    <text evidence="1">The sequence shown here is derived from an EMBL/GenBank/DDBJ whole genome shotgun (WGS) entry which is preliminary data.</text>
</comment>
<keyword evidence="2" id="KW-1185">Reference proteome</keyword>
<dbReference type="EMBL" id="JBHRYJ010000001">
    <property type="protein sequence ID" value="MFC3675484.1"/>
    <property type="molecule type" value="Genomic_DNA"/>
</dbReference>
<organism evidence="1 2">
    <name type="scientific">Ferrovibrio xuzhouensis</name>
    <dbReference type="NCBI Taxonomy" id="1576914"/>
    <lineage>
        <taxon>Bacteria</taxon>
        <taxon>Pseudomonadati</taxon>
        <taxon>Pseudomonadota</taxon>
        <taxon>Alphaproteobacteria</taxon>
        <taxon>Rhodospirillales</taxon>
        <taxon>Rhodospirillaceae</taxon>
        <taxon>Ferrovibrio</taxon>
    </lineage>
</organism>
<name>A0ABV7VEC2_9PROT</name>
<evidence type="ECO:0000313" key="2">
    <source>
        <dbReference type="Proteomes" id="UP001595711"/>
    </source>
</evidence>
<protein>
    <recommendedName>
        <fullName evidence="3">DUF3459 domain-containing protein</fullName>
    </recommendedName>
</protein>
<evidence type="ECO:0008006" key="3">
    <source>
        <dbReference type="Google" id="ProtNLM"/>
    </source>
</evidence>
<accession>A0ABV7VEC2</accession>
<evidence type="ECO:0000313" key="1">
    <source>
        <dbReference type="EMBL" id="MFC3675484.1"/>
    </source>
</evidence>
<sequence length="354" mass="37560">MTVLLQAGCADRFAGYVPVPGAVQHPHPQGVAQLTRDGAVLTQFEASRALLPLALGGALVDYRNGLRQGFRDAYAAGFNAVVADPGQPLTAVRAAAEGSHLLALADEAPADDPVLVDSRAAWLVPVNTAGDLARLSGAVRTAPGRPVWALLRAHADPARNQPMPDPTTAGLLAFGALAAGASGLVWQGEDNYAARNAGMLGIAAAPPLDYGIRTDPDSGRQPYRASPDDIAASRRLWDAVALLNRRIERLAPMLLRADAVDGYTLAVAEDGDGSGLRSLLKPWDGANDPRRLLLVVNAGETEVRFRIAFDRPLGSIERWQEAAEAPPPDADRARGLIRDRIPARGVRLYRITLQ</sequence>
<dbReference type="RefSeq" id="WP_379724150.1">
    <property type="nucleotide sequence ID" value="NZ_JBHRYJ010000001.1"/>
</dbReference>
<reference evidence="2" key="1">
    <citation type="journal article" date="2019" name="Int. J. Syst. Evol. Microbiol.">
        <title>The Global Catalogue of Microorganisms (GCM) 10K type strain sequencing project: providing services to taxonomists for standard genome sequencing and annotation.</title>
        <authorList>
            <consortium name="The Broad Institute Genomics Platform"/>
            <consortium name="The Broad Institute Genome Sequencing Center for Infectious Disease"/>
            <person name="Wu L."/>
            <person name="Ma J."/>
        </authorList>
    </citation>
    <scope>NUCLEOTIDE SEQUENCE [LARGE SCALE GENOMIC DNA]</scope>
    <source>
        <strain evidence="2">KCTC 42182</strain>
    </source>
</reference>
<proteinExistence type="predicted"/>
<dbReference type="Proteomes" id="UP001595711">
    <property type="component" value="Unassembled WGS sequence"/>
</dbReference>